<gene>
    <name evidence="6" type="ORF">SAMN02745823_01698</name>
</gene>
<dbReference type="RefSeq" id="WP_073077726.1">
    <property type="nucleotide sequence ID" value="NZ_FQXV01000005.1"/>
</dbReference>
<evidence type="ECO:0000259" key="5">
    <source>
        <dbReference type="PROSITE" id="PS51918"/>
    </source>
</evidence>
<dbReference type="SFLD" id="SFLDG01060">
    <property type="entry name" value="BATS_domain_containing"/>
    <property type="match status" value="1"/>
</dbReference>
<keyword evidence="3" id="KW-0408">Iron</keyword>
<proteinExistence type="predicted"/>
<keyword evidence="4" id="KW-0411">Iron-sulfur</keyword>
<reference evidence="6 7" key="1">
    <citation type="submission" date="2016-11" db="EMBL/GenBank/DDBJ databases">
        <authorList>
            <person name="Jaros S."/>
            <person name="Januszkiewicz K."/>
            <person name="Wedrychowicz H."/>
        </authorList>
    </citation>
    <scope>NUCLEOTIDE SEQUENCE [LARGE SCALE GENOMIC DNA]</scope>
    <source>
        <strain evidence="6 7">DSM 10068</strain>
    </source>
</reference>
<organism evidence="6 7">
    <name type="scientific">Sporobacter termitidis DSM 10068</name>
    <dbReference type="NCBI Taxonomy" id="1123282"/>
    <lineage>
        <taxon>Bacteria</taxon>
        <taxon>Bacillati</taxon>
        <taxon>Bacillota</taxon>
        <taxon>Clostridia</taxon>
        <taxon>Eubacteriales</taxon>
        <taxon>Oscillospiraceae</taxon>
        <taxon>Sporobacter</taxon>
    </lineage>
</organism>
<keyword evidence="2" id="KW-0479">Metal-binding</keyword>
<dbReference type="SFLD" id="SFLDS00029">
    <property type="entry name" value="Radical_SAM"/>
    <property type="match status" value="1"/>
</dbReference>
<evidence type="ECO:0000313" key="6">
    <source>
        <dbReference type="EMBL" id="SHH97434.1"/>
    </source>
</evidence>
<evidence type="ECO:0000256" key="1">
    <source>
        <dbReference type="ARBA" id="ARBA00022691"/>
    </source>
</evidence>
<accession>A0A1M5XD55</accession>
<dbReference type="InterPro" id="IPR006638">
    <property type="entry name" value="Elp3/MiaA/NifB-like_rSAM"/>
</dbReference>
<dbReference type="PROSITE" id="PS51918">
    <property type="entry name" value="RADICAL_SAM"/>
    <property type="match status" value="1"/>
</dbReference>
<dbReference type="PANTHER" id="PTHR43726">
    <property type="entry name" value="3-METHYLORNITHINE SYNTHASE"/>
    <property type="match status" value="1"/>
</dbReference>
<dbReference type="SUPFAM" id="SSF102114">
    <property type="entry name" value="Radical SAM enzymes"/>
    <property type="match status" value="1"/>
</dbReference>
<evidence type="ECO:0000313" key="7">
    <source>
        <dbReference type="Proteomes" id="UP000183995"/>
    </source>
</evidence>
<dbReference type="InterPro" id="IPR007197">
    <property type="entry name" value="rSAM"/>
</dbReference>
<dbReference type="EMBL" id="FQXV01000005">
    <property type="protein sequence ID" value="SHH97434.1"/>
    <property type="molecule type" value="Genomic_DNA"/>
</dbReference>
<dbReference type="GO" id="GO:0016740">
    <property type="term" value="F:transferase activity"/>
    <property type="evidence" value="ECO:0007669"/>
    <property type="project" value="TreeGrafter"/>
</dbReference>
<protein>
    <submittedName>
        <fullName evidence="6">Biotin synthase</fullName>
    </submittedName>
</protein>
<dbReference type="Proteomes" id="UP000183995">
    <property type="component" value="Unassembled WGS sequence"/>
</dbReference>
<dbReference type="CDD" id="cd01335">
    <property type="entry name" value="Radical_SAM"/>
    <property type="match status" value="1"/>
</dbReference>
<evidence type="ECO:0000256" key="4">
    <source>
        <dbReference type="ARBA" id="ARBA00023014"/>
    </source>
</evidence>
<dbReference type="OrthoDB" id="9786826at2"/>
<dbReference type="Gene3D" id="3.20.20.70">
    <property type="entry name" value="Aldolase class I"/>
    <property type="match status" value="1"/>
</dbReference>
<name>A0A1M5XD55_9FIRM</name>
<feature type="domain" description="Radical SAM core" evidence="5">
    <location>
        <begin position="53"/>
        <end position="277"/>
    </location>
</feature>
<keyword evidence="1" id="KW-0949">S-adenosyl-L-methionine</keyword>
<dbReference type="GO" id="GO:0051536">
    <property type="term" value="F:iron-sulfur cluster binding"/>
    <property type="evidence" value="ECO:0007669"/>
    <property type="project" value="UniProtKB-KW"/>
</dbReference>
<dbReference type="PANTHER" id="PTHR43726:SF1">
    <property type="entry name" value="BIOTIN SYNTHASE"/>
    <property type="match status" value="1"/>
</dbReference>
<dbReference type="InterPro" id="IPR058240">
    <property type="entry name" value="rSAM_sf"/>
</dbReference>
<dbReference type="AlphaFoldDB" id="A0A1M5XD55"/>
<dbReference type="InterPro" id="IPR034422">
    <property type="entry name" value="HydE/PylB-like"/>
</dbReference>
<dbReference type="InterPro" id="IPR013785">
    <property type="entry name" value="Aldolase_TIM"/>
</dbReference>
<dbReference type="SMART" id="SM00729">
    <property type="entry name" value="Elp3"/>
    <property type="match status" value="1"/>
</dbReference>
<dbReference type="STRING" id="1123282.SAMN02745823_01698"/>
<evidence type="ECO:0000256" key="3">
    <source>
        <dbReference type="ARBA" id="ARBA00023004"/>
    </source>
</evidence>
<dbReference type="GO" id="GO:0046872">
    <property type="term" value="F:metal ion binding"/>
    <property type="evidence" value="ECO:0007669"/>
    <property type="project" value="UniProtKB-KW"/>
</dbReference>
<sequence>MDNQFEQILQKARQERITPEEALRLFKATEDPELAEELYAAARDVRHHTRGDVFYYHAGIASVTPCALKPLCRYCPYWRDAGRRCLELPEILRGVQYIKEHNVGKICLSGGTVEAEEGRDVLKIVRGIRQAGHTDVEISVNCGATMPDEVLREMKELGVVRIGASFEIMNPRVFRAVKPGDNLEKKIAFAHKLEDYGIQTMTAVMAGLGPQESRYEDYVLSLFSLLEFPNLDYVYISKFQPAATTPMKDYPPCGIEEGKRLVAMARLVLRGLDLGSAAGWNWDQRHLPVWAGAGTSLLGIHVNRNSRYWKANPEEQDIDRVEFIDTRDDQRKNVEAYGLSVEA</sequence>
<dbReference type="Pfam" id="PF04055">
    <property type="entry name" value="Radical_SAM"/>
    <property type="match status" value="1"/>
</dbReference>
<keyword evidence="7" id="KW-1185">Reference proteome</keyword>
<evidence type="ECO:0000256" key="2">
    <source>
        <dbReference type="ARBA" id="ARBA00022723"/>
    </source>
</evidence>